<accession>A0A1B6CNL7</accession>
<evidence type="ECO:0000256" key="4">
    <source>
        <dbReference type="ARBA" id="ARBA00022454"/>
    </source>
</evidence>
<evidence type="ECO:0000256" key="6">
    <source>
        <dbReference type="ARBA" id="ARBA00023328"/>
    </source>
</evidence>
<evidence type="ECO:0000256" key="5">
    <source>
        <dbReference type="ARBA" id="ARBA00023242"/>
    </source>
</evidence>
<name>A0A1B6CNL7_9HEMI</name>
<dbReference type="InterPro" id="IPR012485">
    <property type="entry name" value="CENP-I"/>
</dbReference>
<dbReference type="GO" id="GO:0005634">
    <property type="term" value="C:nucleus"/>
    <property type="evidence" value="ECO:0007669"/>
    <property type="project" value="UniProtKB-SubCell"/>
</dbReference>
<dbReference type="GO" id="GO:0034080">
    <property type="term" value="P:CENP-A containing chromatin assembly"/>
    <property type="evidence" value="ECO:0007669"/>
    <property type="project" value="TreeGrafter"/>
</dbReference>
<dbReference type="Pfam" id="PF07778">
    <property type="entry name" value="CENP-I"/>
    <property type="match status" value="2"/>
</dbReference>
<evidence type="ECO:0000256" key="2">
    <source>
        <dbReference type="ARBA" id="ARBA00004584"/>
    </source>
</evidence>
<dbReference type="GO" id="GO:0000070">
    <property type="term" value="P:mitotic sister chromatid segregation"/>
    <property type="evidence" value="ECO:0007669"/>
    <property type="project" value="TreeGrafter"/>
</dbReference>
<comment type="subcellular location">
    <subcellularLocation>
        <location evidence="2">Chromosome</location>
        <location evidence="2">Centromere</location>
    </subcellularLocation>
    <subcellularLocation>
        <location evidence="1">Nucleus</location>
    </subcellularLocation>
</comment>
<evidence type="ECO:0000313" key="7">
    <source>
        <dbReference type="EMBL" id="JAS14998.1"/>
    </source>
</evidence>
<keyword evidence="6" id="KW-0137">Centromere</keyword>
<protein>
    <recommendedName>
        <fullName evidence="8">Centromere protein I</fullName>
    </recommendedName>
</protein>
<dbReference type="GO" id="GO:0000939">
    <property type="term" value="C:inner kinetochore"/>
    <property type="evidence" value="ECO:0007669"/>
    <property type="project" value="TreeGrafter"/>
</dbReference>
<dbReference type="PANTHER" id="PTHR48208">
    <property type="entry name" value="CENTROMERE PROTEIN I"/>
    <property type="match status" value="1"/>
</dbReference>
<sequence>MGDSMKTDFDALIDILNDNNKKIESHKLLPLLRKIEILYSLKGILLNDGLRLLARVMCLENLAQKSLSEVVKCMIPGEPVCDDILEMCLVTVLRKQKNKTQLLQSKIILQWILSVLDMGFARREPLMSYYHLLYPLLAYEIVNPYVCKLIYKLTKSSDVSEITTKEVLLHYENYITDIKSTSCMEALLKYFYSVKTVHIPKKIIKDNIKFDEVFQKLPQESYKLFSLIYNIIDLQSVQIPVTPKNFIPNKLIPAISYILPPEGRRNLSDFESFEDLGSNIFHIAIPDQILSLLQNKVGYVKLISSNETEQKRFDQVLLCTLQKVFIRKQESTELKENELFLDKVYDLCCFMQQGIPSCNTFLKVFMPTWSGYYYSTQIFKLLEWAVIEFSDLLPILKTIHTLFVASVVDVKCIIISTLTNLIGNMIKYFYRFENDIRFPFLKSFKVTRLNYLLETLQKVISFVKKLIQIGLFIENGSIKFLDSSVSFHEMVVYFEKMCSIPQLTIASKGIFSLCIFNLNINFLDRFAGLLLMYREQFKLLEARQLHHNFEPEIKLCNSYANDMVNYIWRGEFISRHREGIIFNVPQKIFDHLLNLNEDLDLLFELKHHFSLALEFMKRSNELVPENLSQIDRHEILEAYTTNIVKLLQNML</sequence>
<comment type="similarity">
    <text evidence="3">Belongs to the CENP-I/CTF3 family.</text>
</comment>
<gene>
    <name evidence="7" type="ORF">g.6710</name>
</gene>
<reference evidence="7" key="1">
    <citation type="submission" date="2015-12" db="EMBL/GenBank/DDBJ databases">
        <title>De novo transcriptome assembly of four potential Pierce s Disease insect vectors from Arizona vineyards.</title>
        <authorList>
            <person name="Tassone E.E."/>
        </authorList>
    </citation>
    <scope>NUCLEOTIDE SEQUENCE</scope>
</reference>
<dbReference type="AlphaFoldDB" id="A0A1B6CNL7"/>
<evidence type="ECO:0000256" key="3">
    <source>
        <dbReference type="ARBA" id="ARBA00005470"/>
    </source>
</evidence>
<dbReference type="EMBL" id="GEDC01022300">
    <property type="protein sequence ID" value="JAS14998.1"/>
    <property type="molecule type" value="Transcribed_RNA"/>
</dbReference>
<proteinExistence type="inferred from homology"/>
<keyword evidence="4" id="KW-0158">Chromosome</keyword>
<dbReference type="PANTHER" id="PTHR48208:SF2">
    <property type="entry name" value="CENTROMERE PROTEIN I"/>
    <property type="match status" value="1"/>
</dbReference>
<evidence type="ECO:0008006" key="8">
    <source>
        <dbReference type="Google" id="ProtNLM"/>
    </source>
</evidence>
<evidence type="ECO:0000256" key="1">
    <source>
        <dbReference type="ARBA" id="ARBA00004123"/>
    </source>
</evidence>
<keyword evidence="5" id="KW-0539">Nucleus</keyword>
<organism evidence="7">
    <name type="scientific">Clastoptera arizonana</name>
    <name type="common">Arizona spittle bug</name>
    <dbReference type="NCBI Taxonomy" id="38151"/>
    <lineage>
        <taxon>Eukaryota</taxon>
        <taxon>Metazoa</taxon>
        <taxon>Ecdysozoa</taxon>
        <taxon>Arthropoda</taxon>
        <taxon>Hexapoda</taxon>
        <taxon>Insecta</taxon>
        <taxon>Pterygota</taxon>
        <taxon>Neoptera</taxon>
        <taxon>Paraneoptera</taxon>
        <taxon>Hemiptera</taxon>
        <taxon>Auchenorrhyncha</taxon>
        <taxon>Cercopoidea</taxon>
        <taxon>Clastopteridae</taxon>
        <taxon>Clastoptera</taxon>
    </lineage>
</organism>